<feature type="transmembrane region" description="Helical" evidence="18">
    <location>
        <begin position="343"/>
        <end position="366"/>
    </location>
</feature>
<dbReference type="RefSeq" id="WP_093391583.1">
    <property type="nucleotide sequence ID" value="NZ_LT629736.1"/>
</dbReference>
<feature type="disulfide bond" description="Redox-active" evidence="18">
    <location>
        <begin position="508"/>
        <end position="511"/>
    </location>
</feature>
<evidence type="ECO:0000256" key="9">
    <source>
        <dbReference type="ARBA" id="ARBA00022982"/>
    </source>
</evidence>
<keyword evidence="13 18" id="KW-0472">Membrane</keyword>
<dbReference type="Pfam" id="PF13899">
    <property type="entry name" value="Thioredoxin_7"/>
    <property type="match status" value="1"/>
</dbReference>
<keyword evidence="15 18" id="KW-0676">Redox-active center</keyword>
<dbReference type="SUPFAM" id="SSF52833">
    <property type="entry name" value="Thioredoxin-like"/>
    <property type="match status" value="1"/>
</dbReference>
<dbReference type="PANTHER" id="PTHR32234">
    <property type="entry name" value="THIOL:DISULFIDE INTERCHANGE PROTEIN DSBD"/>
    <property type="match status" value="1"/>
</dbReference>
<dbReference type="InterPro" id="IPR003834">
    <property type="entry name" value="Cyt_c_assmbl_TM_dom"/>
</dbReference>
<dbReference type="Pfam" id="PF11412">
    <property type="entry name" value="DsbD_N"/>
    <property type="match status" value="1"/>
</dbReference>
<evidence type="ECO:0000256" key="10">
    <source>
        <dbReference type="ARBA" id="ARBA00022989"/>
    </source>
</evidence>
<keyword evidence="12 18" id="KW-0520">NAD</keyword>
<sequence precursor="true">MLLHRFLLLLCLLCTPLAQAQLIDDGAAGTSLLDGGSGQADFLPVHEAFRPSLEQRGSDQLRVRFDMPPGYYLYRHRLGFEVPNAPEAIKAVRLPDGEHKTDEYFGDVEVYYDSLEVTLELQEGATVSALRLSFQGCADAGLCYPPETVVLDVGSGEALTAPQTSSEPESSVDSGVSLALLLFFLAGLGLTFTPCVLPMLPILTSLVLGRQHIDRPRALVLAGSYVLGMAVTFAVVGALIGIFGAALNIQARMQSPWLLGIFAALFVLFALAMFGLFDLRLPAALREPLERLGSRTRGGSVPGAALMGALSTLVVSPCISAPLAGALVYISATGDALGGALRLFFLALGMGVPLLLVAVFGSALLPRSGAWLNGVKQLFGFGLLGVAIWLLERILPGSLSLALWAALAAGLAIQLGLFERSPRGGWGRFAQTLALLAAFYSLAALTGALAGGHDPLRPLQPLTQGDRAAASTDTFFTTVESQAALQRELSQAQQLGRPAVLELYADWCISCKIIERRVLGDPQVQAQLQNVARIRLDLTDNTPDQRAWLTDKQLFGPPAFLFYHTNGVERTALRLPGEVGSAEFLERLADLRLQ</sequence>
<feature type="disulfide bond" description="Redox-active" evidence="18">
    <location>
        <begin position="137"/>
        <end position="143"/>
    </location>
</feature>
<dbReference type="GO" id="GO:0005886">
    <property type="term" value="C:plasma membrane"/>
    <property type="evidence" value="ECO:0007669"/>
    <property type="project" value="UniProtKB-SubCell"/>
</dbReference>
<evidence type="ECO:0000256" key="4">
    <source>
        <dbReference type="ARBA" id="ARBA00022475"/>
    </source>
</evidence>
<evidence type="ECO:0000256" key="8">
    <source>
        <dbReference type="ARBA" id="ARBA00022748"/>
    </source>
</evidence>
<evidence type="ECO:0000256" key="14">
    <source>
        <dbReference type="ARBA" id="ARBA00023157"/>
    </source>
</evidence>
<dbReference type="Gene3D" id="2.60.40.1250">
    <property type="entry name" value="Thiol:disulfide interchange protein DsbD, N-terminal domain"/>
    <property type="match status" value="1"/>
</dbReference>
<keyword evidence="6 18" id="KW-0812">Transmembrane</keyword>
<keyword evidence="21" id="KW-1185">Reference proteome</keyword>
<evidence type="ECO:0000256" key="2">
    <source>
        <dbReference type="ARBA" id="ARBA00007241"/>
    </source>
</evidence>
<keyword evidence="11 18" id="KW-0560">Oxidoreductase</keyword>
<keyword evidence="14 18" id="KW-1015">Disulfide bond</keyword>
<keyword evidence="10 18" id="KW-1133">Transmembrane helix</keyword>
<feature type="transmembrane region" description="Helical" evidence="18">
    <location>
        <begin position="300"/>
        <end position="331"/>
    </location>
</feature>
<accession>A0A1H1M979</accession>
<keyword evidence="7 18" id="KW-0732">Signal</keyword>
<evidence type="ECO:0000256" key="7">
    <source>
        <dbReference type="ARBA" id="ARBA00022729"/>
    </source>
</evidence>
<evidence type="ECO:0000256" key="12">
    <source>
        <dbReference type="ARBA" id="ARBA00023027"/>
    </source>
</evidence>
<comment type="catalytic activity">
    <reaction evidence="17 18">
        <text>[protein]-dithiol + NADP(+) = [protein]-disulfide + NADPH + H(+)</text>
        <dbReference type="Rhea" id="RHEA:18753"/>
        <dbReference type="Rhea" id="RHEA-COMP:10593"/>
        <dbReference type="Rhea" id="RHEA-COMP:10594"/>
        <dbReference type="ChEBI" id="CHEBI:15378"/>
        <dbReference type="ChEBI" id="CHEBI:29950"/>
        <dbReference type="ChEBI" id="CHEBI:50058"/>
        <dbReference type="ChEBI" id="CHEBI:57783"/>
        <dbReference type="ChEBI" id="CHEBI:58349"/>
        <dbReference type="EC" id="1.8.1.8"/>
    </reaction>
</comment>
<dbReference type="AlphaFoldDB" id="A0A1H1M979"/>
<dbReference type="PANTHER" id="PTHR32234:SF0">
    <property type="entry name" value="THIOL:DISULFIDE INTERCHANGE PROTEIN DSBD"/>
    <property type="match status" value="1"/>
</dbReference>
<evidence type="ECO:0000256" key="3">
    <source>
        <dbReference type="ARBA" id="ARBA00022448"/>
    </source>
</evidence>
<proteinExistence type="inferred from homology"/>
<dbReference type="InterPro" id="IPR036249">
    <property type="entry name" value="Thioredoxin-like_sf"/>
</dbReference>
<evidence type="ECO:0000256" key="11">
    <source>
        <dbReference type="ARBA" id="ARBA00023002"/>
    </source>
</evidence>
<dbReference type="InterPro" id="IPR036929">
    <property type="entry name" value="DsbDN_sf"/>
</dbReference>
<organism evidence="20 21">
    <name type="scientific">Halopseudomonas xinjiangensis</name>
    <dbReference type="NCBI Taxonomy" id="487184"/>
    <lineage>
        <taxon>Bacteria</taxon>
        <taxon>Pseudomonadati</taxon>
        <taxon>Pseudomonadota</taxon>
        <taxon>Gammaproteobacteria</taxon>
        <taxon>Pseudomonadales</taxon>
        <taxon>Pseudomonadaceae</taxon>
        <taxon>Halopseudomonas</taxon>
    </lineage>
</organism>
<evidence type="ECO:0000259" key="19">
    <source>
        <dbReference type="PROSITE" id="PS51352"/>
    </source>
</evidence>
<keyword evidence="8 18" id="KW-0201">Cytochrome c-type biogenesis</keyword>
<keyword evidence="5 18" id="KW-0997">Cell inner membrane</keyword>
<protein>
    <recommendedName>
        <fullName evidence="18">Thiol:disulfide interchange protein DsbD</fullName>
        <ecNumber evidence="18">1.8.1.8</ecNumber>
    </recommendedName>
    <alternativeName>
        <fullName evidence="18">Protein-disulfide reductase</fullName>
        <shortName evidence="18">Disulfide reductase</shortName>
    </alternativeName>
</protein>
<evidence type="ECO:0000256" key="5">
    <source>
        <dbReference type="ARBA" id="ARBA00022519"/>
    </source>
</evidence>
<dbReference type="NCBIfam" id="NF001419">
    <property type="entry name" value="PRK00293.1"/>
    <property type="match status" value="1"/>
</dbReference>
<dbReference type="Proteomes" id="UP000243207">
    <property type="component" value="Chromosome I"/>
</dbReference>
<evidence type="ECO:0000256" key="17">
    <source>
        <dbReference type="ARBA" id="ARBA00047804"/>
    </source>
</evidence>
<feature type="transmembrane region" description="Helical" evidence="18">
    <location>
        <begin position="257"/>
        <end position="279"/>
    </location>
</feature>
<feature type="transmembrane region" description="Helical" evidence="18">
    <location>
        <begin position="175"/>
        <end position="197"/>
    </location>
</feature>
<feature type="chain" id="PRO_5009356190" description="Thiol:disulfide interchange protein DsbD" evidence="18">
    <location>
        <begin position="21"/>
        <end position="594"/>
    </location>
</feature>
<dbReference type="CDD" id="cd02953">
    <property type="entry name" value="DsbDgamma"/>
    <property type="match status" value="1"/>
</dbReference>
<evidence type="ECO:0000256" key="15">
    <source>
        <dbReference type="ARBA" id="ARBA00023284"/>
    </source>
</evidence>
<comment type="caution">
    <text evidence="18">Lacks conserved residue(s) required for the propagation of feature annotation.</text>
</comment>
<dbReference type="GO" id="GO:0009055">
    <property type="term" value="F:electron transfer activity"/>
    <property type="evidence" value="ECO:0007669"/>
    <property type="project" value="UniProtKB-UniRule"/>
</dbReference>
<dbReference type="GO" id="GO:0017004">
    <property type="term" value="P:cytochrome complex assembly"/>
    <property type="evidence" value="ECO:0007669"/>
    <property type="project" value="UniProtKB-UniRule"/>
</dbReference>
<dbReference type="InterPro" id="IPR035671">
    <property type="entry name" value="DsbD_gamma"/>
</dbReference>
<gene>
    <name evidence="18" type="primary">dsbD</name>
    <name evidence="20" type="ORF">SAMN05216421_0408</name>
</gene>
<feature type="transmembrane region" description="Helical" evidence="18">
    <location>
        <begin position="401"/>
        <end position="418"/>
    </location>
</feature>
<dbReference type="InterPro" id="IPR028250">
    <property type="entry name" value="DsbDN"/>
</dbReference>
<dbReference type="GO" id="GO:0045454">
    <property type="term" value="P:cell redox homeostasis"/>
    <property type="evidence" value="ECO:0007669"/>
    <property type="project" value="TreeGrafter"/>
</dbReference>
<evidence type="ECO:0000256" key="18">
    <source>
        <dbReference type="HAMAP-Rule" id="MF_00399"/>
    </source>
</evidence>
<comment type="catalytic activity">
    <reaction evidence="16 18">
        <text>[protein]-dithiol + NAD(+) = [protein]-disulfide + NADH + H(+)</text>
        <dbReference type="Rhea" id="RHEA:18749"/>
        <dbReference type="Rhea" id="RHEA-COMP:10593"/>
        <dbReference type="Rhea" id="RHEA-COMP:10594"/>
        <dbReference type="ChEBI" id="CHEBI:15378"/>
        <dbReference type="ChEBI" id="CHEBI:29950"/>
        <dbReference type="ChEBI" id="CHEBI:50058"/>
        <dbReference type="ChEBI" id="CHEBI:57540"/>
        <dbReference type="ChEBI" id="CHEBI:57945"/>
        <dbReference type="EC" id="1.8.1.8"/>
    </reaction>
</comment>
<comment type="subcellular location">
    <subcellularLocation>
        <location evidence="1 18">Cell inner membrane</location>
        <topology evidence="1 18">Multi-pass membrane protein</topology>
    </subcellularLocation>
</comment>
<evidence type="ECO:0000313" key="21">
    <source>
        <dbReference type="Proteomes" id="UP000243207"/>
    </source>
</evidence>
<feature type="domain" description="Thioredoxin" evidence="19">
    <location>
        <begin position="462"/>
        <end position="593"/>
    </location>
</feature>
<dbReference type="GO" id="GO:0047134">
    <property type="term" value="F:protein-disulfide reductase [NAD(P)H] activity"/>
    <property type="evidence" value="ECO:0007669"/>
    <property type="project" value="UniProtKB-UniRule"/>
</dbReference>
<evidence type="ECO:0000256" key="6">
    <source>
        <dbReference type="ARBA" id="ARBA00022692"/>
    </source>
</evidence>
<comment type="similarity">
    <text evidence="2 18">Belongs to the thioredoxin family. DsbD subfamily.</text>
</comment>
<dbReference type="STRING" id="487184.SAMN05216421_0408"/>
<dbReference type="OrthoDB" id="9811036at2"/>
<evidence type="ECO:0000256" key="16">
    <source>
        <dbReference type="ARBA" id="ARBA00047388"/>
    </source>
</evidence>
<dbReference type="HAMAP" id="MF_00399">
    <property type="entry name" value="DbsD"/>
    <property type="match status" value="1"/>
</dbReference>
<dbReference type="EMBL" id="LT629736">
    <property type="protein sequence ID" value="SDR83167.1"/>
    <property type="molecule type" value="Genomic_DNA"/>
</dbReference>
<dbReference type="PROSITE" id="PS51352">
    <property type="entry name" value="THIOREDOXIN_2"/>
    <property type="match status" value="1"/>
</dbReference>
<keyword evidence="4 18" id="KW-1003">Cell membrane</keyword>
<feature type="transmembrane region" description="Helical" evidence="18">
    <location>
        <begin position="378"/>
        <end position="395"/>
    </location>
</feature>
<dbReference type="InterPro" id="IPR013766">
    <property type="entry name" value="Thioredoxin_domain"/>
</dbReference>
<dbReference type="SUPFAM" id="SSF74863">
    <property type="entry name" value="Thiol:disulfide interchange protein DsbD, N-terminal domain (DsbD-alpha)"/>
    <property type="match status" value="1"/>
</dbReference>
<reference evidence="21" key="1">
    <citation type="submission" date="2016-10" db="EMBL/GenBank/DDBJ databases">
        <authorList>
            <person name="Varghese N."/>
            <person name="Submissions S."/>
        </authorList>
    </citation>
    <scope>NUCLEOTIDE SEQUENCE [LARGE SCALE GENOMIC DNA]</scope>
    <source>
        <strain evidence="21">NRRL B-51270</strain>
    </source>
</reference>
<dbReference type="InterPro" id="IPR022910">
    <property type="entry name" value="Thiol_diS_interchange_DbsD"/>
</dbReference>
<name>A0A1H1M979_9GAMM</name>
<feature type="transmembrane region" description="Helical" evidence="18">
    <location>
        <begin position="218"/>
        <end position="245"/>
    </location>
</feature>
<evidence type="ECO:0000256" key="13">
    <source>
        <dbReference type="ARBA" id="ARBA00023136"/>
    </source>
</evidence>
<feature type="transmembrane region" description="Helical" evidence="18">
    <location>
        <begin position="430"/>
        <end position="451"/>
    </location>
</feature>
<dbReference type="Pfam" id="PF02683">
    <property type="entry name" value="DsbD_TM"/>
    <property type="match status" value="1"/>
</dbReference>
<dbReference type="Gene3D" id="3.40.30.10">
    <property type="entry name" value="Glutaredoxin"/>
    <property type="match status" value="1"/>
</dbReference>
<feature type="signal peptide" evidence="18">
    <location>
        <begin position="1"/>
        <end position="20"/>
    </location>
</feature>
<dbReference type="EC" id="1.8.1.8" evidence="18"/>
<comment type="function">
    <text evidence="18">Required to facilitate the formation of correct disulfide bonds in some periplasmic proteins and for the assembly of the periplasmic c-type cytochromes. Acts by transferring electrons from cytoplasmic thioredoxin to the periplasm. This transfer involves a cascade of disulfide bond formation and reduction steps.</text>
</comment>
<evidence type="ECO:0000256" key="1">
    <source>
        <dbReference type="ARBA" id="ARBA00004429"/>
    </source>
</evidence>
<evidence type="ECO:0000313" key="20">
    <source>
        <dbReference type="EMBL" id="SDR83167.1"/>
    </source>
</evidence>
<keyword evidence="3 18" id="KW-0813">Transport</keyword>
<keyword evidence="9 18" id="KW-0249">Electron transport</keyword>